<dbReference type="RefSeq" id="WP_221251661.1">
    <property type="nucleotide sequence ID" value="NZ_AP024355.1"/>
</dbReference>
<protein>
    <recommendedName>
        <fullName evidence="3">DUF4019 domain-containing protein</fullName>
    </recommendedName>
</protein>
<proteinExistence type="predicted"/>
<reference evidence="1 2" key="2">
    <citation type="journal article" date="2021" name="Int. J. Syst. Evol. Microbiol.">
        <title>Isolation and Polyphasic Characterization of Desulfuromonas versatilis sp. Nov., an Electrogenic Bacteria Capable of Versatile Metabolism Isolated from a Graphene Oxide-Reducing Enrichment Culture.</title>
        <authorList>
            <person name="Xie L."/>
            <person name="Yoshida N."/>
            <person name="Ishii S."/>
            <person name="Meng L."/>
        </authorList>
    </citation>
    <scope>NUCLEOTIDE SEQUENCE [LARGE SCALE GENOMIC DNA]</scope>
    <source>
        <strain evidence="1 2">NIT-T3</strain>
    </source>
</reference>
<gene>
    <name evidence="1" type="ORF">DESUT3_13100</name>
</gene>
<dbReference type="Pfam" id="PF13211">
    <property type="entry name" value="DUF4019"/>
    <property type="match status" value="1"/>
</dbReference>
<name>A0ABM8HT94_9BACT</name>
<evidence type="ECO:0000313" key="2">
    <source>
        <dbReference type="Proteomes" id="UP001319827"/>
    </source>
</evidence>
<dbReference type="Proteomes" id="UP001319827">
    <property type="component" value="Chromosome"/>
</dbReference>
<dbReference type="EMBL" id="AP024355">
    <property type="protein sequence ID" value="BCR04241.1"/>
    <property type="molecule type" value="Genomic_DNA"/>
</dbReference>
<dbReference type="InterPro" id="IPR025091">
    <property type="entry name" value="DUF4019"/>
</dbReference>
<reference evidence="1 2" key="1">
    <citation type="journal article" date="2016" name="C (Basel)">
        <title>Selective Growth of and Electricity Production by Marine Exoelectrogenic Bacteria in Self-Aggregated Hydrogel of Microbially Reduced Graphene Oxide.</title>
        <authorList>
            <person name="Yoshida N."/>
            <person name="Goto Y."/>
            <person name="Miyata Y."/>
        </authorList>
    </citation>
    <scope>NUCLEOTIDE SEQUENCE [LARGE SCALE GENOMIC DNA]</scope>
    <source>
        <strain evidence="1 2">NIT-T3</strain>
    </source>
</reference>
<sequence length="144" mass="16018">MNIKRHRHLLAIALTLLVVVLMNVDWTPREKKEAVGNTATQFLELIDAGRYGEAWDEATGFLQQNIPRDRWIGKVAGEREGIGALLERSLSETGFTSEASGGPEGEYAVLVYQSRFQHKGQASEKVTLLLGSDAVWRVAGYFIE</sequence>
<evidence type="ECO:0008006" key="3">
    <source>
        <dbReference type="Google" id="ProtNLM"/>
    </source>
</evidence>
<keyword evidence="2" id="KW-1185">Reference proteome</keyword>
<organism evidence="1 2">
    <name type="scientific">Desulfuromonas versatilis</name>
    <dbReference type="NCBI Taxonomy" id="2802975"/>
    <lineage>
        <taxon>Bacteria</taxon>
        <taxon>Pseudomonadati</taxon>
        <taxon>Thermodesulfobacteriota</taxon>
        <taxon>Desulfuromonadia</taxon>
        <taxon>Desulfuromonadales</taxon>
        <taxon>Desulfuromonadaceae</taxon>
        <taxon>Desulfuromonas</taxon>
    </lineage>
</organism>
<accession>A0ABM8HT94</accession>
<evidence type="ECO:0000313" key="1">
    <source>
        <dbReference type="EMBL" id="BCR04241.1"/>
    </source>
</evidence>